<feature type="signal peptide" evidence="1">
    <location>
        <begin position="1"/>
        <end position="18"/>
    </location>
</feature>
<evidence type="ECO:0000313" key="4">
    <source>
        <dbReference type="Proteomes" id="UP000640583"/>
    </source>
</evidence>
<gene>
    <name evidence="3" type="ORF">H1D41_13020</name>
</gene>
<dbReference type="EMBL" id="JADCKQ010000010">
    <property type="protein sequence ID" value="MBI1494562.1"/>
    <property type="molecule type" value="Genomic_DNA"/>
</dbReference>
<dbReference type="PANTHER" id="PTHR37946">
    <property type="entry name" value="SLL1969 PROTEIN"/>
    <property type="match status" value="1"/>
</dbReference>
<dbReference type="SUPFAM" id="SSF53474">
    <property type="entry name" value="alpha/beta-Hydrolases"/>
    <property type="match status" value="1"/>
</dbReference>
<comment type="caution">
    <text evidence="3">The sequence shown here is derived from an EMBL/GenBank/DDBJ whole genome shotgun (WGS) entry which is preliminary data.</text>
</comment>
<reference evidence="3" key="1">
    <citation type="submission" date="2020-10" db="EMBL/GenBank/DDBJ databases">
        <title>Paenihalocynthiibacter styelae gen. nov., sp. nov., isolated from stalked sea squirt Styela clava.</title>
        <authorList>
            <person name="Kim Y.-O."/>
            <person name="Yoon J.-H."/>
        </authorList>
    </citation>
    <scope>NUCLEOTIDE SEQUENCE</scope>
    <source>
        <strain evidence="3">MYP1-1</strain>
    </source>
</reference>
<accession>A0A8J7IF53</accession>
<keyword evidence="1" id="KW-0732">Signal</keyword>
<feature type="chain" id="PRO_5035273453" evidence="1">
    <location>
        <begin position="19"/>
        <end position="251"/>
    </location>
</feature>
<dbReference type="InterPro" id="IPR029058">
    <property type="entry name" value="AB_hydrolase_fold"/>
</dbReference>
<evidence type="ECO:0000313" key="3">
    <source>
        <dbReference type="EMBL" id="MBI1494562.1"/>
    </source>
</evidence>
<name>A0A8J7IF53_9RHOB</name>
<evidence type="ECO:0000259" key="2">
    <source>
        <dbReference type="Pfam" id="PF00561"/>
    </source>
</evidence>
<sequence length="251" mass="27023">MRWLSALIFSALTMPAQADCVVLLHGLARTESSMVVIEEALESNGYNVVNQGYDSTHEDIPTLAELAVPEGVRRCQVQDPVGTVHFVTHSMGGIILRAYVAQERPDMLGRVVMMGPPNQGSELVDSFSRLEPFAWINGPAGMDLGTGVQNAPRSLPAPAFELGIIAGSRSLNPLYSAVIPGADDGKVAVASTRLAGMRDHISLPVTHTFMMNNPLVVGQVLTFLQTGYFEPDMSYRQAAEMIAGPILEDDD</sequence>
<proteinExistence type="predicted"/>
<keyword evidence="3" id="KW-0378">Hydrolase</keyword>
<keyword evidence="4" id="KW-1185">Reference proteome</keyword>
<protein>
    <submittedName>
        <fullName evidence="3">Alpha/beta hydrolase</fullName>
    </submittedName>
</protein>
<evidence type="ECO:0000256" key="1">
    <source>
        <dbReference type="SAM" id="SignalP"/>
    </source>
</evidence>
<dbReference type="GO" id="GO:0016787">
    <property type="term" value="F:hydrolase activity"/>
    <property type="evidence" value="ECO:0007669"/>
    <property type="project" value="UniProtKB-KW"/>
</dbReference>
<feature type="domain" description="AB hydrolase-1" evidence="2">
    <location>
        <begin position="21"/>
        <end position="135"/>
    </location>
</feature>
<dbReference type="Gene3D" id="3.40.50.1820">
    <property type="entry name" value="alpha/beta hydrolase"/>
    <property type="match status" value="1"/>
</dbReference>
<dbReference type="AlphaFoldDB" id="A0A8J7IF53"/>
<dbReference type="PANTHER" id="PTHR37946:SF1">
    <property type="entry name" value="SLL1969 PROTEIN"/>
    <property type="match status" value="1"/>
</dbReference>
<dbReference type="Pfam" id="PF00561">
    <property type="entry name" value="Abhydrolase_1"/>
    <property type="match status" value="1"/>
</dbReference>
<organism evidence="3 4">
    <name type="scientific">Halocynthiibacter styelae</name>
    <dbReference type="NCBI Taxonomy" id="2761955"/>
    <lineage>
        <taxon>Bacteria</taxon>
        <taxon>Pseudomonadati</taxon>
        <taxon>Pseudomonadota</taxon>
        <taxon>Alphaproteobacteria</taxon>
        <taxon>Rhodobacterales</taxon>
        <taxon>Paracoccaceae</taxon>
        <taxon>Halocynthiibacter</taxon>
    </lineage>
</organism>
<dbReference type="InterPro" id="IPR000073">
    <property type="entry name" value="AB_hydrolase_1"/>
</dbReference>
<dbReference type="Proteomes" id="UP000640583">
    <property type="component" value="Unassembled WGS sequence"/>
</dbReference>